<dbReference type="NCBIfam" id="NF041479">
    <property type="entry name" value="spor_membprot_YtrI"/>
    <property type="match status" value="1"/>
</dbReference>
<proteinExistence type="predicted"/>
<keyword evidence="5" id="KW-1185">Reference proteome</keyword>
<dbReference type="Proteomes" id="UP000789845">
    <property type="component" value="Unassembled WGS sequence"/>
</dbReference>
<evidence type="ECO:0000313" key="5">
    <source>
        <dbReference type="Proteomes" id="UP000789845"/>
    </source>
</evidence>
<keyword evidence="2" id="KW-1133">Transmembrane helix</keyword>
<evidence type="ECO:0000313" key="4">
    <source>
        <dbReference type="EMBL" id="CAG9608886.1"/>
    </source>
</evidence>
<keyword evidence="2" id="KW-0472">Membrane</keyword>
<dbReference type="EMBL" id="CAKJTG010000013">
    <property type="protein sequence ID" value="CAG9608886.1"/>
    <property type="molecule type" value="Genomic_DNA"/>
</dbReference>
<dbReference type="Pfam" id="PF26347">
    <property type="entry name" value="YtrI_sporulation"/>
    <property type="match status" value="1"/>
</dbReference>
<gene>
    <name evidence="4" type="primary">ytrI</name>
    <name evidence="4" type="ORF">NEOCIP111885_02604</name>
</gene>
<name>A0A9C7GA97_9BACI</name>
<dbReference type="RefSeq" id="WP_230497128.1">
    <property type="nucleotide sequence ID" value="NZ_CAKJTG010000013.1"/>
</dbReference>
<comment type="caution">
    <text evidence="4">The sequence shown here is derived from an EMBL/GenBank/DDBJ whole genome shotgun (WGS) entry which is preliminary data.</text>
</comment>
<evidence type="ECO:0000256" key="1">
    <source>
        <dbReference type="SAM" id="Coils"/>
    </source>
</evidence>
<evidence type="ECO:0000256" key="2">
    <source>
        <dbReference type="SAM" id="Phobius"/>
    </source>
</evidence>
<accession>A0A9C7GA97</accession>
<feature type="transmembrane region" description="Helical" evidence="2">
    <location>
        <begin position="15"/>
        <end position="37"/>
    </location>
</feature>
<keyword evidence="2" id="KW-0812">Transmembrane</keyword>
<organism evidence="4 5">
    <name type="scientific">Pseudoneobacillus rhizosphaerae</name>
    <dbReference type="NCBI Taxonomy" id="2880968"/>
    <lineage>
        <taxon>Bacteria</taxon>
        <taxon>Bacillati</taxon>
        <taxon>Bacillota</taxon>
        <taxon>Bacilli</taxon>
        <taxon>Bacillales</taxon>
        <taxon>Bacillaceae</taxon>
        <taxon>Pseudoneobacillus</taxon>
    </lineage>
</organism>
<protein>
    <submittedName>
        <fullName evidence="4">Sporulation membrane protein YtrI</fullName>
    </submittedName>
</protein>
<feature type="coiled-coil region" evidence="1">
    <location>
        <begin position="38"/>
        <end position="72"/>
    </location>
</feature>
<reference evidence="4" key="1">
    <citation type="submission" date="2021-10" db="EMBL/GenBank/DDBJ databases">
        <authorList>
            <person name="Criscuolo A."/>
        </authorList>
    </citation>
    <scope>NUCLEOTIDE SEQUENCE</scope>
    <source>
        <strain evidence="4">CIP111885</strain>
    </source>
</reference>
<keyword evidence="1" id="KW-0175">Coiled coil</keyword>
<dbReference type="InterPro" id="IPR048198">
    <property type="entry name" value="YtrI"/>
</dbReference>
<feature type="domain" description="Sporulation membrane protein YtrI C-terminal" evidence="3">
    <location>
        <begin position="80"/>
        <end position="166"/>
    </location>
</feature>
<evidence type="ECO:0000259" key="3">
    <source>
        <dbReference type="Pfam" id="PF26347"/>
    </source>
</evidence>
<sequence length="169" mass="19842">MKIPPIHLWMQWRRFFTGMAIGGAISWALFVFIYGTLQEKQSKLIHAQQESIKELKEEKKIWQAEFQALNKKSQEKMTVQDIKVKINPKSALKFNLDGLSIYEVEESIKGDLSIIVAKDLETVFKSRDLLKRVIENKVVKINSKRYRFELKEIYIYTTLNVQLNIHLAN</sequence>
<dbReference type="InterPro" id="IPR058620">
    <property type="entry name" value="YtrI_C"/>
</dbReference>
<dbReference type="AlphaFoldDB" id="A0A9C7GA97"/>